<organism evidence="1">
    <name type="scientific">marine sediment metagenome</name>
    <dbReference type="NCBI Taxonomy" id="412755"/>
    <lineage>
        <taxon>unclassified sequences</taxon>
        <taxon>metagenomes</taxon>
        <taxon>ecological metagenomes</taxon>
    </lineage>
</organism>
<evidence type="ECO:0000313" key="1">
    <source>
        <dbReference type="EMBL" id="GAI13560.1"/>
    </source>
</evidence>
<gene>
    <name evidence="1" type="ORF">S06H3_18234</name>
</gene>
<comment type="caution">
    <text evidence="1">The sequence shown here is derived from an EMBL/GenBank/DDBJ whole genome shotgun (WGS) entry which is preliminary data.</text>
</comment>
<name>X1MFU7_9ZZZZ</name>
<reference evidence="1" key="1">
    <citation type="journal article" date="2014" name="Front. Microbiol.">
        <title>High frequency of phylogenetically diverse reductive dehalogenase-homologous genes in deep subseafloor sedimentary metagenomes.</title>
        <authorList>
            <person name="Kawai M."/>
            <person name="Futagami T."/>
            <person name="Toyoda A."/>
            <person name="Takaki Y."/>
            <person name="Nishi S."/>
            <person name="Hori S."/>
            <person name="Arai W."/>
            <person name="Tsubouchi T."/>
            <person name="Morono Y."/>
            <person name="Uchiyama I."/>
            <person name="Ito T."/>
            <person name="Fujiyama A."/>
            <person name="Inagaki F."/>
            <person name="Takami H."/>
        </authorList>
    </citation>
    <scope>NUCLEOTIDE SEQUENCE</scope>
    <source>
        <strain evidence="1">Expedition CK06-06</strain>
    </source>
</reference>
<dbReference type="EMBL" id="BARV01009203">
    <property type="protein sequence ID" value="GAI13560.1"/>
    <property type="molecule type" value="Genomic_DNA"/>
</dbReference>
<dbReference type="AlphaFoldDB" id="X1MFU7"/>
<proteinExistence type="predicted"/>
<accession>X1MFU7</accession>
<sequence>MTQAELDSIARKMRARGLHSSWDELLTFSKDVVGGLADAYQALLKSTAKSDKVPSTNPDNVQKVMRDKLAAVLTVLTSKAQVARWESEALAGNSILGTWEVDDQGLKKISHKRNRGR</sequence>
<protein>
    <submittedName>
        <fullName evidence="1">Uncharacterized protein</fullName>
    </submittedName>
</protein>